<proteinExistence type="predicted"/>
<evidence type="ECO:0000313" key="2">
    <source>
        <dbReference type="Ensembl" id="ENSSRHP00000089994.1"/>
    </source>
</evidence>
<reference evidence="2" key="2">
    <citation type="submission" date="2025-09" db="UniProtKB">
        <authorList>
            <consortium name="Ensembl"/>
        </authorList>
    </citation>
    <scope>IDENTIFICATION</scope>
</reference>
<name>A0A673MCD4_9TELE</name>
<dbReference type="Proteomes" id="UP000472270">
    <property type="component" value="Unassembled WGS sequence"/>
</dbReference>
<evidence type="ECO:0000256" key="1">
    <source>
        <dbReference type="SAM" id="MobiDB-lite"/>
    </source>
</evidence>
<keyword evidence="3" id="KW-1185">Reference proteome</keyword>
<protein>
    <submittedName>
        <fullName evidence="2">Uncharacterized protein</fullName>
    </submittedName>
</protein>
<feature type="region of interest" description="Disordered" evidence="1">
    <location>
        <begin position="53"/>
        <end position="80"/>
    </location>
</feature>
<dbReference type="AlphaFoldDB" id="A0A673MCD4"/>
<accession>A0A673MCD4</accession>
<sequence>MPEALTMSETLQLPALQIQGPVDGECNGCDVNPALSSSSSPSLRRKRFKMHRMKNVMSEKEQLEKEQLQRSGSKEYLQLPSIEITPSSDEDAAWSSCSTPSASPQRRRFLLRKWLRGGEKKEHGSESSSLNNS</sequence>
<dbReference type="Ensembl" id="ENSSRHT00000092419.1">
    <property type="protein sequence ID" value="ENSSRHP00000089994.1"/>
    <property type="gene ID" value="ENSSRHG00000044447.1"/>
</dbReference>
<feature type="compositionally biased region" description="Basic and acidic residues" evidence="1">
    <location>
        <begin position="57"/>
        <end position="68"/>
    </location>
</feature>
<evidence type="ECO:0000313" key="3">
    <source>
        <dbReference type="Proteomes" id="UP000472270"/>
    </source>
</evidence>
<organism evidence="2 3">
    <name type="scientific">Sinocyclocheilus rhinocerous</name>
    <dbReference type="NCBI Taxonomy" id="307959"/>
    <lineage>
        <taxon>Eukaryota</taxon>
        <taxon>Metazoa</taxon>
        <taxon>Chordata</taxon>
        <taxon>Craniata</taxon>
        <taxon>Vertebrata</taxon>
        <taxon>Euteleostomi</taxon>
        <taxon>Actinopterygii</taxon>
        <taxon>Neopterygii</taxon>
        <taxon>Teleostei</taxon>
        <taxon>Ostariophysi</taxon>
        <taxon>Cypriniformes</taxon>
        <taxon>Cyprinidae</taxon>
        <taxon>Cyprininae</taxon>
        <taxon>Sinocyclocheilus</taxon>
    </lineage>
</organism>
<reference evidence="2" key="1">
    <citation type="submission" date="2025-08" db="UniProtKB">
        <authorList>
            <consortium name="Ensembl"/>
        </authorList>
    </citation>
    <scope>IDENTIFICATION</scope>
</reference>